<accession>A0ABM7SBC0</accession>
<dbReference type="RefSeq" id="WP_260320545.1">
    <property type="nucleotide sequence ID" value="NZ_AP024814.1"/>
</dbReference>
<dbReference type="Gene3D" id="3.40.50.2000">
    <property type="entry name" value="Glycogen Phosphorylase B"/>
    <property type="match status" value="1"/>
</dbReference>
<dbReference type="Pfam" id="PF00534">
    <property type="entry name" value="Glycos_transf_1"/>
    <property type="match status" value="1"/>
</dbReference>
<evidence type="ECO:0000259" key="1">
    <source>
        <dbReference type="Pfam" id="PF00534"/>
    </source>
</evidence>
<keyword evidence="3" id="KW-1185">Reference proteome</keyword>
<dbReference type="InterPro" id="IPR001296">
    <property type="entry name" value="Glyco_trans_1"/>
</dbReference>
<dbReference type="PANTHER" id="PTHR12526">
    <property type="entry name" value="GLYCOSYLTRANSFERASE"/>
    <property type="match status" value="1"/>
</dbReference>
<dbReference type="Proteomes" id="UP000826775">
    <property type="component" value="Chromosome"/>
</dbReference>
<gene>
    <name evidence="2" type="ORF">NHP190003_12270</name>
</gene>
<feature type="domain" description="Glycosyl transferase family 1" evidence="1">
    <location>
        <begin position="11"/>
        <end position="134"/>
    </location>
</feature>
<evidence type="ECO:0000313" key="3">
    <source>
        <dbReference type="Proteomes" id="UP000826775"/>
    </source>
</evidence>
<name>A0ABM7SBC0_9HELI</name>
<protein>
    <recommendedName>
        <fullName evidence="1">Glycosyl transferase family 1 domain-containing protein</fullName>
    </recommendedName>
</protein>
<sequence length="156" mass="17616">MVLRAYYASQAPMPLVFVGALNSGHTLDRLKALKAHELDETYGFKEVFFFYGIERDEVLKLAKHATLFLHGSTGSYESFPMVLLESMQFATPFICTPVGNALELAPELVVQDSTQMAVKIDELLGDPKHYHHISTTLHQKIQNLTYEEIVKKLLAF</sequence>
<proteinExistence type="predicted"/>
<dbReference type="SUPFAM" id="SSF53756">
    <property type="entry name" value="UDP-Glycosyltransferase/glycogen phosphorylase"/>
    <property type="match status" value="1"/>
</dbReference>
<evidence type="ECO:0000313" key="2">
    <source>
        <dbReference type="EMBL" id="BCZ17945.1"/>
    </source>
</evidence>
<dbReference type="EMBL" id="AP024814">
    <property type="protein sequence ID" value="BCZ17945.1"/>
    <property type="molecule type" value="Genomic_DNA"/>
</dbReference>
<organism evidence="2 3">
    <name type="scientific">Helicobacter gastrocanis</name>
    <dbReference type="NCBI Taxonomy" id="2849641"/>
    <lineage>
        <taxon>Bacteria</taxon>
        <taxon>Pseudomonadati</taxon>
        <taxon>Campylobacterota</taxon>
        <taxon>Epsilonproteobacteria</taxon>
        <taxon>Campylobacterales</taxon>
        <taxon>Helicobacteraceae</taxon>
        <taxon>Helicobacter</taxon>
    </lineage>
</organism>
<reference evidence="2 3" key="1">
    <citation type="submission" date="2021-07" db="EMBL/GenBank/DDBJ databases">
        <title>Novel Helicobacter sp. Isolated from a dog.</title>
        <authorList>
            <person name="Rimbara E."/>
            <person name="Suzuki M."/>
        </authorList>
    </citation>
    <scope>NUCLEOTIDE SEQUENCE [LARGE SCALE GENOMIC DNA]</scope>
    <source>
        <strain evidence="3">NHP19-003</strain>
    </source>
</reference>